<dbReference type="PANTHER" id="PTHR38433">
    <property type="match status" value="1"/>
</dbReference>
<dbReference type="Proteomes" id="UP000480185">
    <property type="component" value="Unassembled WGS sequence"/>
</dbReference>
<dbReference type="OrthoDB" id="147801at2"/>
<keyword evidence="2" id="KW-1185">Reference proteome</keyword>
<gene>
    <name evidence="1" type="ORF">GH754_02780</name>
</gene>
<dbReference type="AlphaFoldDB" id="A0A6G1X2X5"/>
<sequence>MAKAITQIEKKQKNLQEERAEDLSAIVNQIADNREVIQDTLVILQELHEAGMIDMLKGFLRTREKVGTIAIEQLNQPGMHNIIKNGMNTIGLLANMNPDQLKAIFGGLNQGLEKAAKSTESQEQLGMWGLMKSMKNPSVKTSLNTMVSFLEGMGDGLNNKEIH</sequence>
<dbReference type="Pfam" id="PF07849">
    <property type="entry name" value="DUF1641"/>
    <property type="match status" value="1"/>
</dbReference>
<proteinExistence type="predicted"/>
<accession>A0A6G1X2X5</accession>
<organism evidence="1 2">
    <name type="scientific">Salinibacillus xinjiangensis</name>
    <dbReference type="NCBI Taxonomy" id="1229268"/>
    <lineage>
        <taxon>Bacteria</taxon>
        <taxon>Bacillati</taxon>
        <taxon>Bacillota</taxon>
        <taxon>Bacilli</taxon>
        <taxon>Bacillales</taxon>
        <taxon>Bacillaceae</taxon>
        <taxon>Salinibacillus</taxon>
    </lineage>
</organism>
<dbReference type="EMBL" id="WJNH01000002">
    <property type="protein sequence ID" value="MRG85250.1"/>
    <property type="molecule type" value="Genomic_DNA"/>
</dbReference>
<dbReference type="RefSeq" id="WP_153727218.1">
    <property type="nucleotide sequence ID" value="NZ_WJNH01000002.1"/>
</dbReference>
<protein>
    <submittedName>
        <fullName evidence="1">DUF1641 domain-containing protein</fullName>
    </submittedName>
</protein>
<dbReference type="InterPro" id="IPR012440">
    <property type="entry name" value="DUF1641"/>
</dbReference>
<evidence type="ECO:0000313" key="1">
    <source>
        <dbReference type="EMBL" id="MRG85250.1"/>
    </source>
</evidence>
<dbReference type="PANTHER" id="PTHR38433:SF1">
    <property type="entry name" value="DUF1641 DOMAIN-CONTAINING PROTEIN"/>
    <property type="match status" value="1"/>
</dbReference>
<evidence type="ECO:0000313" key="2">
    <source>
        <dbReference type="Proteomes" id="UP000480185"/>
    </source>
</evidence>
<name>A0A6G1X2X5_9BACI</name>
<reference evidence="1 2" key="1">
    <citation type="submission" date="2019-11" db="EMBL/GenBank/DDBJ databases">
        <authorList>
            <person name="Li J."/>
        </authorList>
    </citation>
    <scope>NUCLEOTIDE SEQUENCE [LARGE SCALE GENOMIC DNA]</scope>
    <source>
        <strain evidence="1 2">J4</strain>
    </source>
</reference>
<comment type="caution">
    <text evidence="1">The sequence shown here is derived from an EMBL/GenBank/DDBJ whole genome shotgun (WGS) entry which is preliminary data.</text>
</comment>